<feature type="signal peptide" evidence="1">
    <location>
        <begin position="1"/>
        <end position="20"/>
    </location>
</feature>
<dbReference type="AlphaFoldDB" id="B3EJS5"/>
<evidence type="ECO:0000259" key="2">
    <source>
        <dbReference type="Pfam" id="PF01497"/>
    </source>
</evidence>
<dbReference type="KEGG" id="cpb:Cphamn1_1518"/>
<dbReference type="SUPFAM" id="SSF53807">
    <property type="entry name" value="Helical backbone' metal receptor"/>
    <property type="match status" value="1"/>
</dbReference>
<reference evidence="3" key="1">
    <citation type="submission" date="2008-06" db="EMBL/GenBank/DDBJ databases">
        <title>Complete sequence of Chlorobium phaeobacteroides BS1.</title>
        <authorList>
            <consortium name="US DOE Joint Genome Institute"/>
            <person name="Lucas S."/>
            <person name="Copeland A."/>
            <person name="Lapidus A."/>
            <person name="Glavina del Rio T."/>
            <person name="Dalin E."/>
            <person name="Tice H."/>
            <person name="Bruce D."/>
            <person name="Goodwin L."/>
            <person name="Pitluck S."/>
            <person name="Schmutz J."/>
            <person name="Larimer F."/>
            <person name="Land M."/>
            <person name="Hauser L."/>
            <person name="Kyrpides N."/>
            <person name="Ovchinnikova G."/>
            <person name="Li T."/>
            <person name="Liu Z."/>
            <person name="Zhao F."/>
            <person name="Overmann J."/>
            <person name="Bryant D.A."/>
            <person name="Richardson P."/>
        </authorList>
    </citation>
    <scope>NUCLEOTIDE SEQUENCE [LARGE SCALE GENOMIC DNA]</scope>
    <source>
        <strain evidence="3">BS1</strain>
    </source>
</reference>
<evidence type="ECO:0000256" key="1">
    <source>
        <dbReference type="SAM" id="SignalP"/>
    </source>
</evidence>
<dbReference type="STRING" id="331678.Cphamn1_1518"/>
<dbReference type="EMBL" id="CP001101">
    <property type="protein sequence ID" value="ACE04444.1"/>
    <property type="molecule type" value="Genomic_DNA"/>
</dbReference>
<feature type="chain" id="PRO_5002787849" description="Fe/B12 periplasmic-binding domain-containing protein" evidence="1">
    <location>
        <begin position="21"/>
        <end position="269"/>
    </location>
</feature>
<dbReference type="InterPro" id="IPR002491">
    <property type="entry name" value="ABC_transptr_periplasmic_BD"/>
</dbReference>
<gene>
    <name evidence="3" type="ordered locus">Cphamn1_1518</name>
</gene>
<dbReference type="PANTHER" id="PTHR30535:SF34">
    <property type="entry name" value="MOLYBDATE-BINDING PROTEIN MOLA"/>
    <property type="match status" value="1"/>
</dbReference>
<dbReference type="HOGENOM" id="CLU_1044670_0_0_10"/>
<dbReference type="InterPro" id="IPR050902">
    <property type="entry name" value="ABC_Transporter_SBP"/>
</dbReference>
<name>B3EJS5_CHLPB</name>
<dbReference type="Pfam" id="PF01497">
    <property type="entry name" value="Peripla_BP_2"/>
    <property type="match status" value="1"/>
</dbReference>
<dbReference type="eggNOG" id="COG0614">
    <property type="taxonomic scope" value="Bacteria"/>
</dbReference>
<organism evidence="3">
    <name type="scientific">Chlorobium phaeobacteroides (strain BS1)</name>
    <dbReference type="NCBI Taxonomy" id="331678"/>
    <lineage>
        <taxon>Bacteria</taxon>
        <taxon>Pseudomonadati</taxon>
        <taxon>Chlorobiota</taxon>
        <taxon>Chlorobiia</taxon>
        <taxon>Chlorobiales</taxon>
        <taxon>Chlorobiaceae</taxon>
        <taxon>Chlorobium/Pelodictyon group</taxon>
        <taxon>Chlorobium</taxon>
    </lineage>
</organism>
<protein>
    <recommendedName>
        <fullName evidence="2">Fe/B12 periplasmic-binding domain-containing protein</fullName>
    </recommendedName>
</protein>
<sequence>MMKNIFLILLALLFSGCAGKPSVVSQSPYITRTLQYLGLEDRIVGISCYDDLELPKTGGIIDPDKKAIAALAPDFIFTSDWTAPDVLHDVTPDGTEAIVLQGFHRMDEIEQNLRVLSKSLGLKNGVEMAAEFSSAWRKAAEEVDGGGKRALILSSCQGEPFSFGRNTYLYDLFTVAGFHVVETHLSIRHVNASGEIKSVEELLRATEPEVVFVLQDDDHGCSVDLSEGDFRVVLLNGEHFVYPAPVLLDGIADLKVLFPVSNNDNQALK</sequence>
<dbReference type="PROSITE" id="PS51257">
    <property type="entry name" value="PROKAR_LIPOPROTEIN"/>
    <property type="match status" value="1"/>
</dbReference>
<feature type="domain" description="Fe/B12 periplasmic-binding" evidence="2">
    <location>
        <begin position="23"/>
        <end position="216"/>
    </location>
</feature>
<accession>B3EJS5</accession>
<evidence type="ECO:0000313" key="3">
    <source>
        <dbReference type="EMBL" id="ACE04444.1"/>
    </source>
</evidence>
<keyword evidence="1" id="KW-0732">Signal</keyword>
<dbReference type="Gene3D" id="3.40.50.1980">
    <property type="entry name" value="Nitrogenase molybdenum iron protein domain"/>
    <property type="match status" value="2"/>
</dbReference>
<dbReference type="PANTHER" id="PTHR30535">
    <property type="entry name" value="VITAMIN B12-BINDING PROTEIN"/>
    <property type="match status" value="1"/>
</dbReference>
<proteinExistence type="predicted"/>